<accession>A0A5M3VT65</accession>
<dbReference type="InterPro" id="IPR023346">
    <property type="entry name" value="Lysozyme-like_dom_sf"/>
</dbReference>
<protein>
    <recommendedName>
        <fullName evidence="4">Transglycosylase SLT domain-containing protein</fullName>
    </recommendedName>
</protein>
<dbReference type="Proteomes" id="UP000334990">
    <property type="component" value="Unassembled WGS sequence"/>
</dbReference>
<gene>
    <name evidence="2" type="ORF">Acor_03340</name>
</gene>
<evidence type="ECO:0000256" key="1">
    <source>
        <dbReference type="SAM" id="MobiDB-lite"/>
    </source>
</evidence>
<evidence type="ECO:0000313" key="3">
    <source>
        <dbReference type="Proteomes" id="UP000334990"/>
    </source>
</evidence>
<name>A0A5M3VT65_9ACTN</name>
<reference evidence="2 3" key="1">
    <citation type="submission" date="2019-10" db="EMBL/GenBank/DDBJ databases">
        <title>Whole genome shotgun sequence of Acrocarpospora corrugata NBRC 13972.</title>
        <authorList>
            <person name="Ichikawa N."/>
            <person name="Kimura A."/>
            <person name="Kitahashi Y."/>
            <person name="Komaki H."/>
            <person name="Oguchi A."/>
        </authorList>
    </citation>
    <scope>NUCLEOTIDE SEQUENCE [LARGE SCALE GENOMIC DNA]</scope>
    <source>
        <strain evidence="2 3">NBRC 13972</strain>
    </source>
</reference>
<organism evidence="2 3">
    <name type="scientific">Acrocarpospora corrugata</name>
    <dbReference type="NCBI Taxonomy" id="35763"/>
    <lineage>
        <taxon>Bacteria</taxon>
        <taxon>Bacillati</taxon>
        <taxon>Actinomycetota</taxon>
        <taxon>Actinomycetes</taxon>
        <taxon>Streptosporangiales</taxon>
        <taxon>Streptosporangiaceae</taxon>
        <taxon>Acrocarpospora</taxon>
    </lineage>
</organism>
<feature type="region of interest" description="Disordered" evidence="1">
    <location>
        <begin position="1"/>
        <end position="34"/>
    </location>
</feature>
<proteinExistence type="predicted"/>
<dbReference type="Gene3D" id="1.10.530.10">
    <property type="match status" value="1"/>
</dbReference>
<dbReference type="AlphaFoldDB" id="A0A5M3VT65"/>
<dbReference type="SUPFAM" id="SSF53955">
    <property type="entry name" value="Lysozyme-like"/>
    <property type="match status" value="1"/>
</dbReference>
<evidence type="ECO:0008006" key="4">
    <source>
        <dbReference type="Google" id="ProtNLM"/>
    </source>
</evidence>
<dbReference type="EMBL" id="BLAD01000036">
    <property type="protein sequence ID" value="GER98272.1"/>
    <property type="molecule type" value="Genomic_DNA"/>
</dbReference>
<sequence>MAERTATPTPWARSAYGRTCAPGSARDPEKRSVLDRQRAMRTTTAAAVLAVAALGSTAAHAGSRSERTGADHYGEWRIHQRTWQTTARLGVKRLSHPVSMRVRSRAFASRLVSRRLWSSDQFRCLDSLWTRESNWNHLAYNRWSGAYGIPQALPGDKMGLVGWDWRSNPRTQIRWGLKYIKGRYGSPCGAWGHFRSHNWY</sequence>
<evidence type="ECO:0000313" key="2">
    <source>
        <dbReference type="EMBL" id="GER98272.1"/>
    </source>
</evidence>
<comment type="caution">
    <text evidence="2">The sequence shown here is derived from an EMBL/GenBank/DDBJ whole genome shotgun (WGS) entry which is preliminary data.</text>
</comment>
<keyword evidence="3" id="KW-1185">Reference proteome</keyword>